<name>A0A3B0PP18_MYCSY</name>
<dbReference type="Proteomes" id="UP000259328">
    <property type="component" value="Chromosome"/>
</dbReference>
<feature type="non-terminal residue" evidence="1">
    <location>
        <position position="56"/>
    </location>
</feature>
<organism evidence="1 2">
    <name type="scientific">Mycoplasmopsis synoviae</name>
    <name type="common">Mycoplasma synoviae</name>
    <dbReference type="NCBI Taxonomy" id="2109"/>
    <lineage>
        <taxon>Bacteria</taxon>
        <taxon>Bacillati</taxon>
        <taxon>Mycoplasmatota</taxon>
        <taxon>Mycoplasmoidales</taxon>
        <taxon>Metamycoplasmataceae</taxon>
        <taxon>Mycoplasmopsis</taxon>
    </lineage>
</organism>
<accession>A0A3B0PP18</accession>
<protein>
    <submittedName>
        <fullName evidence="1">Uncharacterized protein</fullName>
    </submittedName>
</protein>
<proteinExistence type="predicted"/>
<dbReference type="EMBL" id="LS991953">
    <property type="protein sequence ID" value="SYV93236.1"/>
    <property type="molecule type" value="Genomic_DNA"/>
</dbReference>
<dbReference type="AlphaFoldDB" id="A0A3B0PP18"/>
<sequence length="56" mass="6175">MLSNALGSTLAEDPKVKTLLDSLVKNLPTLLEGINLDEKFLETTFGVLKEAKQSNW</sequence>
<evidence type="ECO:0000313" key="1">
    <source>
        <dbReference type="EMBL" id="SYV93236.1"/>
    </source>
</evidence>
<evidence type="ECO:0000313" key="2">
    <source>
        <dbReference type="Proteomes" id="UP000259328"/>
    </source>
</evidence>
<reference evidence="2" key="1">
    <citation type="submission" date="2018-06" db="EMBL/GenBank/DDBJ databases">
        <authorList>
            <consortium name="Pathogen Informatics"/>
        </authorList>
    </citation>
    <scope>NUCLEOTIDE SEQUENCE [LARGE SCALE GENOMIC DNA]</scope>
    <source>
        <strain evidence="2">NCTC10124</strain>
    </source>
</reference>
<gene>
    <name evidence="1" type="ORF">NCTC10124_00967</name>
</gene>